<dbReference type="InterPro" id="IPR003797">
    <property type="entry name" value="DegV"/>
</dbReference>
<dbReference type="EMBL" id="CAFBOZ010000165">
    <property type="protein sequence ID" value="CAB5010227.1"/>
    <property type="molecule type" value="Genomic_DNA"/>
</dbReference>
<dbReference type="PROSITE" id="PS51482">
    <property type="entry name" value="DEGV"/>
    <property type="match status" value="1"/>
</dbReference>
<dbReference type="Gene3D" id="3.40.50.10170">
    <property type="match status" value="1"/>
</dbReference>
<dbReference type="PANTHER" id="PTHR33434:SF2">
    <property type="entry name" value="FATTY ACID-BINDING PROTEIN TM_1468"/>
    <property type="match status" value="1"/>
</dbReference>
<protein>
    <submittedName>
        <fullName evidence="2">Unannotated protein</fullName>
    </submittedName>
</protein>
<keyword evidence="1" id="KW-0446">Lipid-binding</keyword>
<evidence type="ECO:0000313" key="2">
    <source>
        <dbReference type="EMBL" id="CAB5010227.1"/>
    </source>
</evidence>
<dbReference type="InterPro" id="IPR050270">
    <property type="entry name" value="DegV_domain_contain"/>
</dbReference>
<organism evidence="2">
    <name type="scientific">freshwater metagenome</name>
    <dbReference type="NCBI Taxonomy" id="449393"/>
    <lineage>
        <taxon>unclassified sequences</taxon>
        <taxon>metagenomes</taxon>
        <taxon>ecological metagenomes</taxon>
    </lineage>
</organism>
<dbReference type="NCBIfam" id="TIGR00762">
    <property type="entry name" value="DegV"/>
    <property type="match status" value="1"/>
</dbReference>
<accession>A0A6J7PXY2</accession>
<dbReference type="SUPFAM" id="SSF82549">
    <property type="entry name" value="DAK1/DegV-like"/>
    <property type="match status" value="1"/>
</dbReference>
<dbReference type="GO" id="GO:0008289">
    <property type="term" value="F:lipid binding"/>
    <property type="evidence" value="ECO:0007669"/>
    <property type="project" value="UniProtKB-KW"/>
</dbReference>
<dbReference type="Pfam" id="PF02645">
    <property type="entry name" value="DegV"/>
    <property type="match status" value="1"/>
</dbReference>
<name>A0A6J7PXY2_9ZZZZ</name>
<dbReference type="Gene3D" id="3.30.1180.10">
    <property type="match status" value="1"/>
</dbReference>
<sequence>MPSGLVTDSTSNLPLTLAAALGIEVVPMTIVVGDASFHEDVDVSAGFIAEQLRQGHVVTTAHPGPESFLTAYRALASRGADSIVSMHVSSKLSSAINAARLAAESSPVPVRVIDSHSVAMGLGFPVLAAAAVAEAGAGLDDVGAEAVRVAGGVRVWFVVDDLDFLHRGGRIGGASALLGTVLSIKPLLTISGGEVVAFDRVRTSARAIARLAEVAVERAAAAPSQLAVHHTDAADRAEALAAVLEAALPGHRVPVSELTATVAVHSGPGTIAVVVAPAAAAPEVWPADPA</sequence>
<dbReference type="InterPro" id="IPR043168">
    <property type="entry name" value="DegV_C"/>
</dbReference>
<dbReference type="PANTHER" id="PTHR33434">
    <property type="entry name" value="DEGV DOMAIN-CONTAINING PROTEIN DR_1986-RELATED"/>
    <property type="match status" value="1"/>
</dbReference>
<proteinExistence type="predicted"/>
<gene>
    <name evidence="2" type="ORF">UFOPK3992_01188</name>
</gene>
<reference evidence="2" key="1">
    <citation type="submission" date="2020-05" db="EMBL/GenBank/DDBJ databases">
        <authorList>
            <person name="Chiriac C."/>
            <person name="Salcher M."/>
            <person name="Ghai R."/>
            <person name="Kavagutti S V."/>
        </authorList>
    </citation>
    <scope>NUCLEOTIDE SEQUENCE</scope>
</reference>
<dbReference type="AlphaFoldDB" id="A0A6J7PXY2"/>
<evidence type="ECO:0000256" key="1">
    <source>
        <dbReference type="ARBA" id="ARBA00023121"/>
    </source>
</evidence>